<name>D5QA86_NOVHA</name>
<protein>
    <submittedName>
        <fullName evidence="1">Uncharacterized protein</fullName>
    </submittedName>
</protein>
<proteinExistence type="predicted"/>
<organism evidence="1 2">
    <name type="scientific">Novacetimonas hansenii ATCC 23769</name>
    <dbReference type="NCBI Taxonomy" id="714995"/>
    <lineage>
        <taxon>Bacteria</taxon>
        <taxon>Pseudomonadati</taxon>
        <taxon>Pseudomonadota</taxon>
        <taxon>Alphaproteobacteria</taxon>
        <taxon>Acetobacterales</taxon>
        <taxon>Acetobacteraceae</taxon>
        <taxon>Novacetimonas</taxon>
    </lineage>
</organism>
<sequence length="34" mass="3863">MRAGTFTATWLYITLTQSLPTRTEPTQIDMDISC</sequence>
<dbReference type="Proteomes" id="UP000006468">
    <property type="component" value="Chromosome"/>
</dbReference>
<reference evidence="1 2" key="1">
    <citation type="journal article" date="2010" name="J. Bacteriol.">
        <title>Genome sequence of a cellulose-producing bacterium, Gluconacetobacter hansenii ATCC 23769.</title>
        <authorList>
            <person name="Iyer P.R."/>
            <person name="Geib S.M."/>
            <person name="Catchmark J."/>
            <person name="Kao T.H."/>
            <person name="Tien M."/>
        </authorList>
    </citation>
    <scope>NUCLEOTIDE SEQUENCE [LARGE SCALE GENOMIC DNA]</scope>
    <source>
        <strain evidence="1 2">ATCC 23769</strain>
    </source>
</reference>
<gene>
    <name evidence="1" type="ORF">GXY_00104</name>
</gene>
<comment type="caution">
    <text evidence="1">The sequence shown here is derived from an EMBL/GenBank/DDBJ whole genome shotgun (WGS) entry which is preliminary data.</text>
</comment>
<dbReference type="AlphaFoldDB" id="D5QA86"/>
<dbReference type="HOGENOM" id="CLU_3374258_0_0_5"/>
<accession>D5QA86</accession>
<dbReference type="EMBL" id="ADTV01000002">
    <property type="protein sequence ID" value="EFG85938.1"/>
    <property type="molecule type" value="Genomic_DNA"/>
</dbReference>
<evidence type="ECO:0000313" key="2">
    <source>
        <dbReference type="Proteomes" id="UP000006468"/>
    </source>
</evidence>
<evidence type="ECO:0000313" key="1">
    <source>
        <dbReference type="EMBL" id="EFG85938.1"/>
    </source>
</evidence>